<sequence>MFFGERNYLFNHMYMIYNYYFLKILFANINLYGIPQSLKNIILLYSGIKEKAMMFTGIQYDEPSTSDGVTVDFSLGTMSSGLDSKNKFHAIAQEMLMGAKKI</sequence>
<reference evidence="2 3" key="3">
    <citation type="journal article" date="1996" name="Virology">
        <title>Analysis of 94 kb of the chlorella virus PBCV-1 330-kb genome: map positions 88 to 182.</title>
        <authorList>
            <person name="Lu Z."/>
            <person name="Li Y."/>
            <person name="Que Q."/>
            <person name="Kutish G.F."/>
            <person name="Rock D.L."/>
            <person name="Van Etten J.L."/>
        </authorList>
    </citation>
    <scope>NUCLEOTIDE SEQUENCE [LARGE SCALE GENOMIC DNA]</scope>
</reference>
<reference evidence="2 3" key="8">
    <citation type="journal article" date="2010" name="J. Virol.">
        <title>Microarray analysis of Paramecium bursaria chlorella virus 1 transcription.</title>
        <authorList>
            <person name="Yanai-Balser G.M."/>
            <person name="Duncan G.A."/>
            <person name="Eudy J.D."/>
            <person name="Wang D."/>
            <person name="Li X."/>
            <person name="Agarkova I.V."/>
            <person name="Dunigan D.D."/>
            <person name="Van Etten J.L."/>
        </authorList>
    </citation>
    <scope>NUCLEOTIDE SEQUENCE [LARGE SCALE GENOMIC DNA]</scope>
</reference>
<dbReference type="KEGG" id="vg:918176"/>
<name>O41143_PBCV1</name>
<reference evidence="2 3" key="7">
    <citation type="journal article" date="2000" name="Virology">
        <title>Characterization of a beta-1,3-glucanase encoded by chlorella virus PBCV-1.</title>
        <authorList>
            <person name="Sun L."/>
            <person name="Gurnon J.R."/>
            <person name="Adams B.J."/>
            <person name="Graves M.V."/>
            <person name="Van Etten J.L."/>
        </authorList>
    </citation>
    <scope>NUCLEOTIDE SEQUENCE [LARGE SCALE GENOMIC DNA]</scope>
</reference>
<organismHost>
    <name type="scientific">Chlorella</name>
    <dbReference type="NCBI Taxonomy" id="3071"/>
</organismHost>
<keyword evidence="1" id="KW-0472">Membrane</keyword>
<feature type="transmembrane region" description="Helical" evidence="1">
    <location>
        <begin position="20"/>
        <end position="45"/>
    </location>
</feature>
<keyword evidence="1" id="KW-0812">Transmembrane</keyword>
<reference evidence="2 3" key="2">
    <citation type="journal article" date="1995" name="Virology">
        <title>Analysis of 43 kb of the Chlorella virus PBCV-1 330-kb genome: map positions 45 to 88.</title>
        <authorList>
            <person name="Li Y."/>
            <person name="Lu Z."/>
            <person name="Burbank D.E."/>
            <person name="Kutish G.F."/>
            <person name="Rock D.L."/>
            <person name="Van Etten J.L."/>
        </authorList>
    </citation>
    <scope>NUCLEOTIDE SEQUENCE [LARGE SCALE GENOMIC DNA]</scope>
</reference>
<dbReference type="GeneID" id="918176"/>
<dbReference type="EMBL" id="JF411744">
    <property type="protein sequence ID" value="AAC97042.1"/>
    <property type="molecule type" value="Genomic_DNA"/>
</dbReference>
<evidence type="ECO:0000256" key="1">
    <source>
        <dbReference type="SAM" id="Phobius"/>
    </source>
</evidence>
<evidence type="ECO:0000313" key="2">
    <source>
        <dbReference type="EMBL" id="AAC97042.1"/>
    </source>
</evidence>
<protein>
    <submittedName>
        <fullName evidence="2">Uncharacterized protein</fullName>
    </submittedName>
</protein>
<dbReference type="RefSeq" id="NP_049017.1">
    <property type="nucleotide sequence ID" value="NC_000852.5"/>
</dbReference>
<evidence type="ECO:0000313" key="3">
    <source>
        <dbReference type="Proteomes" id="UP000000862"/>
    </source>
</evidence>
<proteinExistence type="predicted"/>
<reference evidence="2 3" key="1">
    <citation type="journal article" date="1995" name="Virology">
        <title>Analysis of 45 kb of DNA located at the left end of the chlorella virus PBCV-1 genome.</title>
        <authorList>
            <person name="Lu Z."/>
            <person name="Li Y."/>
            <person name="Zhang Y."/>
            <person name="Kutish G.F."/>
            <person name="Rock D.L."/>
            <person name="Van Etten J.L."/>
        </authorList>
    </citation>
    <scope>NUCLEOTIDE SEQUENCE [LARGE SCALE GENOMIC DNA]</scope>
</reference>
<dbReference type="PIR" id="T18163">
    <property type="entry name" value="T18163"/>
</dbReference>
<accession>O41143</accession>
<keyword evidence="3" id="KW-1185">Reference proteome</keyword>
<gene>
    <name evidence="2" type="primary">a661R</name>
</gene>
<reference evidence="2 3" key="4">
    <citation type="journal article" date="1996" name="Virology">
        <title>Analysis of 76 kb of the chlorella virus PBCV-1 330-kb genome: map positions 182 to 258.</title>
        <authorList>
            <person name="Kutish G.F."/>
            <person name="Li Y."/>
            <person name="Lu Z."/>
            <person name="Furuta M."/>
            <person name="Rock D.L."/>
            <person name="Van Etten J.L."/>
        </authorList>
    </citation>
    <scope>NUCLEOTIDE SEQUENCE [LARGE SCALE GENOMIC DNA]</scope>
</reference>
<dbReference type="Proteomes" id="UP000000862">
    <property type="component" value="Segment"/>
</dbReference>
<reference evidence="2 3" key="6">
    <citation type="journal article" date="1999" name="Virology">
        <title>Chlorella virus PBCV-1 encodes a functional homospermidine synthase.</title>
        <authorList>
            <person name="Kaiser A."/>
            <person name="Vollmert M."/>
            <person name="Tholl D."/>
            <person name="Graves M.V."/>
            <person name="Gurnon J.R."/>
            <person name="Xing W."/>
            <person name="Lisec A.D."/>
            <person name="Nickerson K.W."/>
            <person name="Van Etten J.L."/>
        </authorList>
    </citation>
    <scope>NUCLEOTIDE SEQUENCE [LARGE SCALE GENOMIC DNA]</scope>
</reference>
<reference evidence="2 3" key="5">
    <citation type="journal article" date="1997" name="Virology">
        <title>Analysis of 74 kb of DNA located at the right end of the 330-kb chlorella virus PBCV-1 genome.</title>
        <authorList>
            <person name="Li Y."/>
            <person name="Lu Z."/>
            <person name="Sun L."/>
            <person name="Ropp S."/>
            <person name="Kutish G.F."/>
            <person name="Rock D.L."/>
            <person name="Van Etten J.L."/>
        </authorList>
    </citation>
    <scope>NUCLEOTIDE SEQUENCE [LARGE SCALE GENOMIC DNA]</scope>
</reference>
<keyword evidence="1" id="KW-1133">Transmembrane helix</keyword>
<organism evidence="2 3">
    <name type="scientific">Paramecium bursaria Chlorella virus 1</name>
    <name type="common">PBCV-1</name>
    <dbReference type="NCBI Taxonomy" id="10506"/>
    <lineage>
        <taxon>Viruses</taxon>
        <taxon>Varidnaviria</taxon>
        <taxon>Bamfordvirae</taxon>
        <taxon>Nucleocytoviricota</taxon>
        <taxon>Megaviricetes</taxon>
        <taxon>Algavirales</taxon>
        <taxon>Phycodnaviridae</taxon>
        <taxon>Chlorovirus</taxon>
        <taxon>Chlorovirus vanettense</taxon>
    </lineage>
</organism>